<keyword evidence="11" id="KW-1185">Reference proteome</keyword>
<dbReference type="GO" id="GO:0006096">
    <property type="term" value="P:glycolytic process"/>
    <property type="evidence" value="ECO:0007669"/>
    <property type="project" value="UniProtKB-UniRule"/>
</dbReference>
<dbReference type="PANTHER" id="PTHR21139:SF42">
    <property type="entry name" value="TRIOSEPHOSPHATE ISOMERASE"/>
    <property type="match status" value="1"/>
</dbReference>
<evidence type="ECO:0000256" key="2">
    <source>
        <dbReference type="ARBA" id="ARBA00004939"/>
    </source>
</evidence>
<feature type="binding site" evidence="8">
    <location>
        <begin position="234"/>
        <end position="235"/>
    </location>
    <ligand>
        <name>substrate</name>
    </ligand>
</feature>
<dbReference type="SUPFAM" id="SSF51351">
    <property type="entry name" value="Triosephosphate isomerase (TIM)"/>
    <property type="match status" value="1"/>
</dbReference>
<evidence type="ECO:0000256" key="4">
    <source>
        <dbReference type="ARBA" id="ARBA00022432"/>
    </source>
</evidence>
<evidence type="ECO:0000256" key="6">
    <source>
        <dbReference type="ARBA" id="ARBA00023152"/>
    </source>
</evidence>
<dbReference type="PROSITE" id="PS00171">
    <property type="entry name" value="TIM_1"/>
    <property type="match status" value="1"/>
</dbReference>
<evidence type="ECO:0000313" key="10">
    <source>
        <dbReference type="EMBL" id="SDK60768.1"/>
    </source>
</evidence>
<dbReference type="PROSITE" id="PS51440">
    <property type="entry name" value="TIM_2"/>
    <property type="match status" value="1"/>
</dbReference>
<dbReference type="EC" id="5.3.1.1" evidence="8 9"/>
<accession>A0A1G9DA42</accession>
<dbReference type="NCBIfam" id="TIGR00419">
    <property type="entry name" value="tim"/>
    <property type="match status" value="1"/>
</dbReference>
<keyword evidence="4 8" id="KW-0312">Gluconeogenesis</keyword>
<dbReference type="Proteomes" id="UP000198629">
    <property type="component" value="Unassembled WGS sequence"/>
</dbReference>
<dbReference type="GO" id="GO:0046166">
    <property type="term" value="P:glyceraldehyde-3-phosphate biosynthetic process"/>
    <property type="evidence" value="ECO:0007669"/>
    <property type="project" value="TreeGrafter"/>
</dbReference>
<comment type="function">
    <text evidence="8">Involved in the gluconeogenesis. Catalyzes stereospecifically the conversion of dihydroxyacetone phosphate (DHAP) to D-glyceraldehyde-3-phosphate (G3P).</text>
</comment>
<dbReference type="Gene3D" id="3.20.20.70">
    <property type="entry name" value="Aldolase class I"/>
    <property type="match status" value="1"/>
</dbReference>
<keyword evidence="5 8" id="KW-0963">Cytoplasm</keyword>
<comment type="subcellular location">
    <subcellularLocation>
        <location evidence="8 9">Cytoplasm</location>
    </subcellularLocation>
</comment>
<feature type="binding site" evidence="8">
    <location>
        <position position="174"/>
    </location>
    <ligand>
        <name>substrate</name>
    </ligand>
</feature>
<name>A0A1G9DA42_9PROT</name>
<dbReference type="InterPro" id="IPR000652">
    <property type="entry name" value="Triosephosphate_isomerase"/>
</dbReference>
<dbReference type="AlphaFoldDB" id="A0A1G9DA42"/>
<dbReference type="PANTHER" id="PTHR21139">
    <property type="entry name" value="TRIOSEPHOSPHATE ISOMERASE"/>
    <property type="match status" value="1"/>
</dbReference>
<dbReference type="UniPathway" id="UPA00138"/>
<dbReference type="Pfam" id="PF00121">
    <property type="entry name" value="TIM"/>
    <property type="match status" value="1"/>
</dbReference>
<gene>
    <name evidence="8" type="primary">tpiA</name>
    <name evidence="10" type="ORF">SAMN05192566_1870</name>
</gene>
<dbReference type="STRING" id="492660.SAMN05192566_1870"/>
<evidence type="ECO:0000256" key="1">
    <source>
        <dbReference type="ARBA" id="ARBA00004680"/>
    </source>
</evidence>
<feature type="active site" description="Electrophile" evidence="8">
    <location>
        <position position="96"/>
    </location>
</feature>
<proteinExistence type="inferred from homology"/>
<dbReference type="InterPro" id="IPR035990">
    <property type="entry name" value="TIM_sf"/>
</dbReference>
<dbReference type="FunFam" id="3.20.20.70:FF:000016">
    <property type="entry name" value="Triosephosphate isomerase"/>
    <property type="match status" value="1"/>
</dbReference>
<dbReference type="InterPro" id="IPR020861">
    <property type="entry name" value="Triosephosphate_isomerase_AS"/>
</dbReference>
<dbReference type="UniPathway" id="UPA00109">
    <property type="reaction ID" value="UER00189"/>
</dbReference>
<keyword evidence="6 8" id="KW-0324">Glycolysis</keyword>
<dbReference type="GO" id="GO:0004807">
    <property type="term" value="F:triose-phosphate isomerase activity"/>
    <property type="evidence" value="ECO:0007669"/>
    <property type="project" value="UniProtKB-UniRule"/>
</dbReference>
<evidence type="ECO:0000256" key="9">
    <source>
        <dbReference type="RuleBase" id="RU363013"/>
    </source>
</evidence>
<keyword evidence="7 8" id="KW-0413">Isomerase</keyword>
<dbReference type="GO" id="GO:0006094">
    <property type="term" value="P:gluconeogenesis"/>
    <property type="evidence" value="ECO:0007669"/>
    <property type="project" value="UniProtKB-UniRule"/>
</dbReference>
<dbReference type="RefSeq" id="WP_091471850.1">
    <property type="nucleotide sequence ID" value="NZ_FNFX01000003.1"/>
</dbReference>
<dbReference type="GO" id="GO:0019563">
    <property type="term" value="P:glycerol catabolic process"/>
    <property type="evidence" value="ECO:0007669"/>
    <property type="project" value="TreeGrafter"/>
</dbReference>
<comment type="similarity">
    <text evidence="3 8 9">Belongs to the triosephosphate isomerase family.</text>
</comment>
<comment type="pathway">
    <text evidence="2">Carbohydrate metabolism; erythritol degradation.</text>
</comment>
<protein>
    <recommendedName>
        <fullName evidence="8 9">Triosephosphate isomerase</fullName>
        <shortName evidence="8">TIM</shortName>
        <shortName evidence="8">TPI</shortName>
        <ecNumber evidence="8 9">5.3.1.1</ecNumber>
    </recommendedName>
    <alternativeName>
        <fullName evidence="8">Triose-phosphate isomerase</fullName>
    </alternativeName>
</protein>
<dbReference type="CDD" id="cd00311">
    <property type="entry name" value="TIM"/>
    <property type="match status" value="1"/>
</dbReference>
<dbReference type="HAMAP" id="MF_00147_B">
    <property type="entry name" value="TIM_B"/>
    <property type="match status" value="1"/>
</dbReference>
<evidence type="ECO:0000256" key="3">
    <source>
        <dbReference type="ARBA" id="ARBA00007422"/>
    </source>
</evidence>
<evidence type="ECO:0000256" key="8">
    <source>
        <dbReference type="HAMAP-Rule" id="MF_00147"/>
    </source>
</evidence>
<feature type="binding site" evidence="8">
    <location>
        <position position="213"/>
    </location>
    <ligand>
        <name>substrate</name>
    </ligand>
</feature>
<evidence type="ECO:0000256" key="5">
    <source>
        <dbReference type="ARBA" id="ARBA00022490"/>
    </source>
</evidence>
<dbReference type="OrthoDB" id="9809429at2"/>
<sequence length="260" mass="28361">MLDRPKLVVANRKMHGNLPDNRQFMQSLLQQTQQHSARYAICPPHPYLYQAQQLLQNSHIAWGGQNMSRFEHGAYTGSVSPLMLKEFGCTYVIIGHSERRQRGHENDETCGERFEAALKAGLTPILCIGETLEEYERGETDLVVVRQLNPVIAHVGIQALSQGVIAYEPVWAIGTGKAATPQHAQAILSFIRGHIGLLNEQVSEKIGLLYGGSVNPGNAAQLLGMPDVDGGLIGGASLVTEDFIRICQIANALTELKTAA</sequence>
<evidence type="ECO:0000256" key="7">
    <source>
        <dbReference type="ARBA" id="ARBA00023235"/>
    </source>
</evidence>
<feature type="binding site" evidence="8">
    <location>
        <begin position="11"/>
        <end position="13"/>
    </location>
    <ligand>
        <name>substrate</name>
    </ligand>
</feature>
<dbReference type="InterPro" id="IPR013785">
    <property type="entry name" value="Aldolase_TIM"/>
</dbReference>
<comment type="pathway">
    <text evidence="8 9">Carbohydrate biosynthesis; gluconeogenesis.</text>
</comment>
<dbReference type="InterPro" id="IPR022896">
    <property type="entry name" value="TrioseP_Isoase_bac/euk"/>
</dbReference>
<organism evidence="10 11">
    <name type="scientific">Methylophilus rhizosphaerae</name>
    <dbReference type="NCBI Taxonomy" id="492660"/>
    <lineage>
        <taxon>Bacteria</taxon>
        <taxon>Pseudomonadati</taxon>
        <taxon>Pseudomonadota</taxon>
        <taxon>Betaproteobacteria</taxon>
        <taxon>Nitrosomonadales</taxon>
        <taxon>Methylophilaceae</taxon>
        <taxon>Methylophilus</taxon>
    </lineage>
</organism>
<comment type="catalytic activity">
    <reaction evidence="8 9">
        <text>D-glyceraldehyde 3-phosphate = dihydroxyacetone phosphate</text>
        <dbReference type="Rhea" id="RHEA:18585"/>
        <dbReference type="ChEBI" id="CHEBI:57642"/>
        <dbReference type="ChEBI" id="CHEBI:59776"/>
        <dbReference type="EC" id="5.3.1.1"/>
    </reaction>
</comment>
<feature type="active site" description="Proton acceptor" evidence="8">
    <location>
        <position position="168"/>
    </location>
</feature>
<reference evidence="11" key="1">
    <citation type="submission" date="2016-10" db="EMBL/GenBank/DDBJ databases">
        <authorList>
            <person name="Varghese N."/>
            <person name="Submissions S."/>
        </authorList>
    </citation>
    <scope>NUCLEOTIDE SEQUENCE [LARGE SCALE GENOMIC DNA]</scope>
    <source>
        <strain evidence="11">CBMB127</strain>
    </source>
</reference>
<dbReference type="EMBL" id="FNFX01000003">
    <property type="protein sequence ID" value="SDK60768.1"/>
    <property type="molecule type" value="Genomic_DNA"/>
</dbReference>
<comment type="pathway">
    <text evidence="1 8 9">Carbohydrate degradation; glycolysis; D-glyceraldehyde 3-phosphate from glycerone phosphate: step 1/1.</text>
</comment>
<comment type="subunit">
    <text evidence="8 9">Homodimer.</text>
</comment>
<dbReference type="GO" id="GO:0005829">
    <property type="term" value="C:cytosol"/>
    <property type="evidence" value="ECO:0007669"/>
    <property type="project" value="TreeGrafter"/>
</dbReference>
<evidence type="ECO:0000313" key="11">
    <source>
        <dbReference type="Proteomes" id="UP000198629"/>
    </source>
</evidence>